<dbReference type="EC" id="1.-.-.-" evidence="3"/>
<dbReference type="SUPFAM" id="SSF55347">
    <property type="entry name" value="Glyceraldehyde-3-phosphate dehydrogenase-like, C-terminal domain"/>
    <property type="match status" value="1"/>
</dbReference>
<dbReference type="Proteomes" id="UP000319976">
    <property type="component" value="Chromosome"/>
</dbReference>
<evidence type="ECO:0000313" key="3">
    <source>
        <dbReference type="EMBL" id="QDT63960.1"/>
    </source>
</evidence>
<dbReference type="Gene3D" id="3.40.50.720">
    <property type="entry name" value="NAD(P)-binding Rossmann-like Domain"/>
    <property type="match status" value="1"/>
</dbReference>
<feature type="domain" description="Gfo/Idh/MocA-like oxidoreductase N-terminal" evidence="1">
    <location>
        <begin position="4"/>
        <end position="122"/>
    </location>
</feature>
<keyword evidence="4" id="KW-1185">Reference proteome</keyword>
<dbReference type="KEGG" id="chya:V22_11900"/>
<dbReference type="InterPro" id="IPR052515">
    <property type="entry name" value="Gfo/Idh/MocA_Oxidoreductase"/>
</dbReference>
<evidence type="ECO:0000313" key="4">
    <source>
        <dbReference type="Proteomes" id="UP000319976"/>
    </source>
</evidence>
<dbReference type="RefSeq" id="WP_145260721.1">
    <property type="nucleotide sequence ID" value="NZ_CP036316.1"/>
</dbReference>
<organism evidence="3 4">
    <name type="scientific">Calycomorphotria hydatis</name>
    <dbReference type="NCBI Taxonomy" id="2528027"/>
    <lineage>
        <taxon>Bacteria</taxon>
        <taxon>Pseudomonadati</taxon>
        <taxon>Planctomycetota</taxon>
        <taxon>Planctomycetia</taxon>
        <taxon>Planctomycetales</taxon>
        <taxon>Planctomycetaceae</taxon>
        <taxon>Calycomorphotria</taxon>
    </lineage>
</organism>
<dbReference type="OrthoDB" id="9783105at2"/>
<dbReference type="Pfam" id="PF02894">
    <property type="entry name" value="GFO_IDH_MocA_C"/>
    <property type="match status" value="1"/>
</dbReference>
<dbReference type="GO" id="GO:0000166">
    <property type="term" value="F:nucleotide binding"/>
    <property type="evidence" value="ECO:0007669"/>
    <property type="project" value="InterPro"/>
</dbReference>
<feature type="domain" description="Gfo/Idh/MocA-like oxidoreductase C-terminal" evidence="2">
    <location>
        <begin position="134"/>
        <end position="352"/>
    </location>
</feature>
<dbReference type="InterPro" id="IPR036291">
    <property type="entry name" value="NAD(P)-bd_dom_sf"/>
</dbReference>
<sequence>MEKLRIGVIGLGHGRKHIEGYLEHQLADVVAIADLNAQRVDEFGKKYRIEHRYHSAEELLARDDLDVVSICTPNKFHLTHTMTALGRGCHVLCEKPIALNSEEARQMIDASRSCDRRLMVNFKFRFTQAAQALKARVEEDMLGGVYFGRSVWHRRRGVPGWGSWFGRKDLSGGGALIDLGVHRLDLALWLMDFPKPEWVMANTWDAMTAPIAEEISAPYDVEDFAVATIRFTNGTMLVLETSWAANIREREFMETRLYGTHGGLVHRNINEDYEYEAEIFHEVDGHQYDVKLNSNHGMELGGSSNEHSSMWHFIESIVQNDPTPAPAEEALVIQQLIDAIYQSSEKGKPIHLS</sequence>
<proteinExistence type="predicted"/>
<accession>A0A517T6G9</accession>
<evidence type="ECO:0000259" key="1">
    <source>
        <dbReference type="Pfam" id="PF01408"/>
    </source>
</evidence>
<dbReference type="Gene3D" id="3.30.360.10">
    <property type="entry name" value="Dihydrodipicolinate Reductase, domain 2"/>
    <property type="match status" value="1"/>
</dbReference>
<dbReference type="PANTHER" id="PTHR43249:SF1">
    <property type="entry name" value="D-GLUCOSIDE 3-DEHYDROGENASE"/>
    <property type="match status" value="1"/>
</dbReference>
<reference evidence="3 4" key="1">
    <citation type="submission" date="2019-02" db="EMBL/GenBank/DDBJ databases">
        <title>Deep-cultivation of Planctomycetes and their phenomic and genomic characterization uncovers novel biology.</title>
        <authorList>
            <person name="Wiegand S."/>
            <person name="Jogler M."/>
            <person name="Boedeker C."/>
            <person name="Pinto D."/>
            <person name="Vollmers J."/>
            <person name="Rivas-Marin E."/>
            <person name="Kohn T."/>
            <person name="Peeters S.H."/>
            <person name="Heuer A."/>
            <person name="Rast P."/>
            <person name="Oberbeckmann S."/>
            <person name="Bunk B."/>
            <person name="Jeske O."/>
            <person name="Meyerdierks A."/>
            <person name="Storesund J.E."/>
            <person name="Kallscheuer N."/>
            <person name="Luecker S."/>
            <person name="Lage O.M."/>
            <person name="Pohl T."/>
            <person name="Merkel B.J."/>
            <person name="Hornburger P."/>
            <person name="Mueller R.-W."/>
            <person name="Bruemmer F."/>
            <person name="Labrenz M."/>
            <person name="Spormann A.M."/>
            <person name="Op den Camp H."/>
            <person name="Overmann J."/>
            <person name="Amann R."/>
            <person name="Jetten M.S.M."/>
            <person name="Mascher T."/>
            <person name="Medema M.H."/>
            <person name="Devos D.P."/>
            <person name="Kaster A.-K."/>
            <person name="Ovreas L."/>
            <person name="Rohde M."/>
            <person name="Galperin M.Y."/>
            <person name="Jogler C."/>
        </authorList>
    </citation>
    <scope>NUCLEOTIDE SEQUENCE [LARGE SCALE GENOMIC DNA]</scope>
    <source>
        <strain evidence="3 4">V22</strain>
    </source>
</reference>
<name>A0A517T6G9_9PLAN</name>
<dbReference type="PANTHER" id="PTHR43249">
    <property type="entry name" value="UDP-N-ACETYL-2-AMINO-2-DEOXY-D-GLUCURONATE OXIDASE"/>
    <property type="match status" value="1"/>
</dbReference>
<dbReference type="EMBL" id="CP036316">
    <property type="protein sequence ID" value="QDT63960.1"/>
    <property type="molecule type" value="Genomic_DNA"/>
</dbReference>
<dbReference type="AlphaFoldDB" id="A0A517T6G9"/>
<dbReference type="Pfam" id="PF01408">
    <property type="entry name" value="GFO_IDH_MocA"/>
    <property type="match status" value="1"/>
</dbReference>
<dbReference type="SUPFAM" id="SSF51735">
    <property type="entry name" value="NAD(P)-binding Rossmann-fold domains"/>
    <property type="match status" value="1"/>
</dbReference>
<dbReference type="GO" id="GO:0016491">
    <property type="term" value="F:oxidoreductase activity"/>
    <property type="evidence" value="ECO:0007669"/>
    <property type="project" value="UniProtKB-KW"/>
</dbReference>
<dbReference type="InterPro" id="IPR000683">
    <property type="entry name" value="Gfo/Idh/MocA-like_OxRdtase_N"/>
</dbReference>
<protein>
    <submittedName>
        <fullName evidence="3">Putative oxidoreductase YcjS</fullName>
        <ecNumber evidence="3">1.-.-.-</ecNumber>
    </submittedName>
</protein>
<gene>
    <name evidence="3" type="primary">ycjS_2</name>
    <name evidence="3" type="ORF">V22_11900</name>
</gene>
<keyword evidence="3" id="KW-0560">Oxidoreductase</keyword>
<evidence type="ECO:0000259" key="2">
    <source>
        <dbReference type="Pfam" id="PF02894"/>
    </source>
</evidence>
<dbReference type="InterPro" id="IPR004104">
    <property type="entry name" value="Gfo/Idh/MocA-like_OxRdtase_C"/>
</dbReference>